<comment type="similarity">
    <text evidence="2">Belongs to the glutamate-gated ion channel (TC 1.A.10.1) family.</text>
</comment>
<feature type="region of interest" description="Disordered" evidence="12">
    <location>
        <begin position="764"/>
        <end position="802"/>
    </location>
</feature>
<dbReference type="Gene3D" id="3.40.190.10">
    <property type="entry name" value="Periplasmic binding protein-like II"/>
    <property type="match status" value="2"/>
</dbReference>
<evidence type="ECO:0000256" key="4">
    <source>
        <dbReference type="ARBA" id="ARBA00022692"/>
    </source>
</evidence>
<evidence type="ECO:0000256" key="7">
    <source>
        <dbReference type="ARBA" id="ARBA00023136"/>
    </source>
</evidence>
<keyword evidence="6" id="KW-0406">Ion transport</keyword>
<evidence type="ECO:0008006" key="19">
    <source>
        <dbReference type="Google" id="ProtNLM"/>
    </source>
</evidence>
<dbReference type="Gene3D" id="3.40.50.2300">
    <property type="match status" value="1"/>
</dbReference>
<reference evidence="18" key="1">
    <citation type="submission" date="2013-03" db="EMBL/GenBank/DDBJ databases">
        <title>The Genome Sequence of Anopheles epiroticus epiroticus2.</title>
        <authorList>
            <consortium name="The Broad Institute Genomics Platform"/>
            <person name="Neafsey D.E."/>
            <person name="Howell P."/>
            <person name="Walker B."/>
            <person name="Young S.K."/>
            <person name="Zeng Q."/>
            <person name="Gargeya S."/>
            <person name="Fitzgerald M."/>
            <person name="Haas B."/>
            <person name="Abouelleil A."/>
            <person name="Allen A.W."/>
            <person name="Alvarado L."/>
            <person name="Arachchi H.M."/>
            <person name="Berlin A.M."/>
            <person name="Chapman S.B."/>
            <person name="Gainer-Dewar J."/>
            <person name="Goldberg J."/>
            <person name="Griggs A."/>
            <person name="Gujja S."/>
            <person name="Hansen M."/>
            <person name="Howarth C."/>
            <person name="Imamovic A."/>
            <person name="Ireland A."/>
            <person name="Larimer J."/>
            <person name="McCowan C."/>
            <person name="Murphy C."/>
            <person name="Pearson M."/>
            <person name="Poon T.W."/>
            <person name="Priest M."/>
            <person name="Roberts A."/>
            <person name="Saif S."/>
            <person name="Shea T."/>
            <person name="Sisk P."/>
            <person name="Sykes S."/>
            <person name="Wortman J."/>
            <person name="Nusbaum C."/>
            <person name="Birren B."/>
        </authorList>
    </citation>
    <scope>NUCLEOTIDE SEQUENCE [LARGE SCALE GENOMIC DNA]</scope>
    <source>
        <strain evidence="18">Epiroticus2</strain>
    </source>
</reference>
<dbReference type="SMART" id="SM00918">
    <property type="entry name" value="Lig_chan-Glu_bd"/>
    <property type="match status" value="1"/>
</dbReference>
<feature type="region of interest" description="Disordered" evidence="12">
    <location>
        <begin position="536"/>
        <end position="597"/>
    </location>
</feature>
<evidence type="ECO:0000256" key="10">
    <source>
        <dbReference type="ARBA" id="ARBA00023286"/>
    </source>
</evidence>
<evidence type="ECO:0000256" key="11">
    <source>
        <dbReference type="ARBA" id="ARBA00023303"/>
    </source>
</evidence>
<keyword evidence="5 13" id="KW-1133">Transmembrane helix</keyword>
<dbReference type="GO" id="GO:0016020">
    <property type="term" value="C:membrane"/>
    <property type="evidence" value="ECO:0007669"/>
    <property type="project" value="UniProtKB-SubCell"/>
</dbReference>
<dbReference type="Pfam" id="PF00060">
    <property type="entry name" value="Lig_chan"/>
    <property type="match status" value="1"/>
</dbReference>
<keyword evidence="7 13" id="KW-0472">Membrane</keyword>
<feature type="chain" id="PRO_5008131738" description="Ionotropic glutamate receptor C-terminal domain-containing protein" evidence="14">
    <location>
        <begin position="40"/>
        <end position="1750"/>
    </location>
</feature>
<evidence type="ECO:0000256" key="5">
    <source>
        <dbReference type="ARBA" id="ARBA00022989"/>
    </source>
</evidence>
<dbReference type="SMART" id="SM00079">
    <property type="entry name" value="PBPe"/>
    <property type="match status" value="1"/>
</dbReference>
<feature type="transmembrane region" description="Helical" evidence="13">
    <location>
        <begin position="1168"/>
        <end position="1193"/>
    </location>
</feature>
<feature type="compositionally biased region" description="Low complexity" evidence="12">
    <location>
        <begin position="574"/>
        <end position="587"/>
    </location>
</feature>
<feature type="transmembrane region" description="Helical" evidence="13">
    <location>
        <begin position="1139"/>
        <end position="1156"/>
    </location>
</feature>
<feature type="transmembrane region" description="Helical" evidence="13">
    <location>
        <begin position="1339"/>
        <end position="1364"/>
    </location>
</feature>
<evidence type="ECO:0000256" key="2">
    <source>
        <dbReference type="ARBA" id="ARBA00008685"/>
    </source>
</evidence>
<dbReference type="FunFam" id="3.40.190.10:FF:000324">
    <property type="entry name" value="Predicted protein"/>
    <property type="match status" value="1"/>
</dbReference>
<dbReference type="VEuPathDB" id="VectorBase:AEPI008738"/>
<dbReference type="Pfam" id="PF10613">
    <property type="entry name" value="Lig_chan-Glu_bd"/>
    <property type="match status" value="1"/>
</dbReference>
<feature type="domain" description="Ionotropic glutamate receptor C-terminal" evidence="15">
    <location>
        <begin position="891"/>
        <end position="1323"/>
    </location>
</feature>
<dbReference type="InterPro" id="IPR001320">
    <property type="entry name" value="Iontro_rcpt_C"/>
</dbReference>
<dbReference type="Gene3D" id="1.10.287.70">
    <property type="match status" value="1"/>
</dbReference>
<dbReference type="InterPro" id="IPR015683">
    <property type="entry name" value="Ionotropic_Glu_rcpt"/>
</dbReference>
<evidence type="ECO:0000256" key="6">
    <source>
        <dbReference type="ARBA" id="ARBA00023065"/>
    </source>
</evidence>
<evidence type="ECO:0000256" key="3">
    <source>
        <dbReference type="ARBA" id="ARBA00022448"/>
    </source>
</evidence>
<keyword evidence="9" id="KW-0325">Glycoprotein</keyword>
<dbReference type="SUPFAM" id="SSF53850">
    <property type="entry name" value="Periplasmic binding protein-like II"/>
    <property type="match status" value="1"/>
</dbReference>
<dbReference type="FunFam" id="1.10.287.70:FF:000191">
    <property type="entry name" value="Glutamate receptor ionotropic, NMDA 3A"/>
    <property type="match status" value="1"/>
</dbReference>
<feature type="region of interest" description="Disordered" evidence="12">
    <location>
        <begin position="957"/>
        <end position="999"/>
    </location>
</feature>
<evidence type="ECO:0000259" key="16">
    <source>
        <dbReference type="SMART" id="SM00918"/>
    </source>
</evidence>
<feature type="compositionally biased region" description="Polar residues" evidence="12">
    <location>
        <begin position="787"/>
        <end position="802"/>
    </location>
</feature>
<dbReference type="Proteomes" id="UP000075885">
    <property type="component" value="Unassembled WGS sequence"/>
</dbReference>
<feature type="region of interest" description="Disordered" evidence="12">
    <location>
        <begin position="385"/>
        <end position="417"/>
    </location>
</feature>
<evidence type="ECO:0000313" key="17">
    <source>
        <dbReference type="EnsemblMetazoa" id="AEPI008738-PA"/>
    </source>
</evidence>
<organism evidence="17 18">
    <name type="scientific">Anopheles epiroticus</name>
    <dbReference type="NCBI Taxonomy" id="199890"/>
    <lineage>
        <taxon>Eukaryota</taxon>
        <taxon>Metazoa</taxon>
        <taxon>Ecdysozoa</taxon>
        <taxon>Arthropoda</taxon>
        <taxon>Hexapoda</taxon>
        <taxon>Insecta</taxon>
        <taxon>Pterygota</taxon>
        <taxon>Neoptera</taxon>
        <taxon>Endopterygota</taxon>
        <taxon>Diptera</taxon>
        <taxon>Nematocera</taxon>
        <taxon>Culicoidea</taxon>
        <taxon>Culicidae</taxon>
        <taxon>Anophelinae</taxon>
        <taxon>Anopheles</taxon>
    </lineage>
</organism>
<evidence type="ECO:0000313" key="18">
    <source>
        <dbReference type="Proteomes" id="UP000075885"/>
    </source>
</evidence>
<dbReference type="GO" id="GO:0015276">
    <property type="term" value="F:ligand-gated monoatomic ion channel activity"/>
    <property type="evidence" value="ECO:0007669"/>
    <property type="project" value="InterPro"/>
</dbReference>
<evidence type="ECO:0000256" key="12">
    <source>
        <dbReference type="SAM" id="MobiDB-lite"/>
    </source>
</evidence>
<dbReference type="PANTHER" id="PTHR18966">
    <property type="entry name" value="IONOTROPIC GLUTAMATE RECEPTOR"/>
    <property type="match status" value="1"/>
</dbReference>
<feature type="domain" description="Ionotropic glutamate receptor L-glutamate and glycine-binding" evidence="16">
    <location>
        <begin position="917"/>
        <end position="1041"/>
    </location>
</feature>
<sequence length="1750" mass="192716">MVDYTVMVASLPWKRSTTSLLAVMVVLLVLLMFVGSTASTSEEASADTDNTLVRGPGIEYAALSGGPVAAAEMLKAHPAGAFSVDDGSQPVFPDRPDAVYFAIAVTGGAKLWGRTLARTLIDMGPPFGHPQGPPLRPIYINLPDSGRFSAKLMTTACDSIDGMPLSGMVIVGDSPAAKALALAGNAMKVPVLWAKGGIASLHNSYDEVHWHSYHILCDIDTYVLISGKKGAPLRQKPLNPIIVTLPTNFDLIYKKLAYISRSTKGVVLVLCNLKVARLIMAEAQRMKMLNGHFVWLWMDTTSATEFYDSGQSAYDPKQPPDTAGVGLGGRSELETDFYDTFDMRHQSHLADLVERRMEFEDFDPRLRKNRTRSYLDSHSARFGSAALINAQPDHSKTRRPSPSNGKSKGAAGRGKVGNLNSTVVNVARRTERFDELTVESEEFEDFEDERVLPLGADVEQGQQYPTENAPEMKLKRSSEYLKPHNSSGHVLYHHNQDFPVGLLALRPIKMKIDRHFIRAAVRLFAATWAKVEREDGPAALPGGKVRPSGRDGHPSAGGSAGRTGPQDQTKAPTQRGQQRPVQMQQKRSVAHRRPVETVGKGAVNILTLPVNSANTQQSVHEPSLLGERPVATTSAVPVHGTNDIISPISNSSANLRDVSSTNSSRVKRQSTWWSAATNHNKYNTDRAGGGGAGERGRSRGGATRYKGGCMGTINRAEQAKAFNFAKNLQMNARQALSGFPIASGFIEKSLVSHFEMLNLVPTTRQSSATPKGGYHSNREEDGRYGSPSVNGTASNTMGSSSTGASVITKWRRVGLITGRSVHLDTIIWPGGDVTVSGLAGKAKTMFRVVVSVAPPFVMESSVNEEGQCLRGLICYQIYTTGRHNLSLMFNEIERRNRLREINQSANPNPEEQHQKYPLYRTRCCYGLSMDLLQKLATEINFDFHLYIVHDGLFGRRVPPPAEQKETPPSVRKPPASSAESKSKFDAHSGRSLKRGSKLKLAQAEVNETFREEVPPHAYEIPTPPPVRTRQQWNGVIGDLISGTADLSFAPLSVSKARSEVIDFTIPYFHGGVSLLAAPEAATDIPLLAFLLPFSPELWIAIFTSLNVTAVAVAIYEWLSPFGLNPWGRQRSKNFSMSSALWVMWGLLCGHLVAFKAPKSWPNKFLINVWGGFSVIFIASYTANIAALIAGLLFHNEAKYYEMSMLTQRVGSPIATAAESYVQQNDKRLWEHMKKYQLQSIDEGIERLKNRTIDLLMCDTPILDYYRGTDQSCSLQRIGDNYIEDSYAIGMSKGFPLKKTMSALISKYSHDGYLDILTAKWYGDLPCFKLDREMAQPKPLGVTAVAGVFLLLGVGMVLGVLILIIEHVFYKYTLPILRHQPKDTIWKSRNIMFFSQKLYRFINCVELVSPHHAAKELVHTIRQGQITSLFQKSVKRKEDEQRRRRKSKAQFFEMIQEIRRNIKLNRVQLDTDVDASLSATSESTSQALLPEVHPAGSRLSASASASRRASPGRLSRAGFGFGKSRDGGSKSSSFSSSLNVRRFSTDSIISERLGTIGRRLSRDAATSSPPDLSHHFETFGKGGGSAEAGTSSKFDTYSGKNNSRESVTVFKCDTFNGKLTPGTGGLDTVDSMAGEEAGRGTEGRVKPDGEEKPILPVKTKKRSRRSPLNLELYESSRRRLIPINERVAQGLAPPFLEADTGSAMLRDKLHEELRLKYGQTRWKGKEQMEEVLVADTGNHTGSKPKRPSRRM</sequence>
<keyword evidence="11" id="KW-0407">Ion channel</keyword>
<feature type="transmembrane region" description="Helical" evidence="13">
    <location>
        <begin position="1097"/>
        <end position="1118"/>
    </location>
</feature>
<dbReference type="InterPro" id="IPR019594">
    <property type="entry name" value="Glu/Gly-bd"/>
</dbReference>
<protein>
    <recommendedName>
        <fullName evidence="19">Ionotropic glutamate receptor C-terminal domain-containing protein</fullName>
    </recommendedName>
</protein>
<name>A0A182PP59_9DIPT</name>
<accession>A0A182PP59</accession>
<dbReference type="STRING" id="199890.A0A182PP59"/>
<keyword evidence="3" id="KW-0813">Transport</keyword>
<evidence type="ECO:0000256" key="9">
    <source>
        <dbReference type="ARBA" id="ARBA00023180"/>
    </source>
</evidence>
<evidence type="ECO:0000256" key="13">
    <source>
        <dbReference type="SAM" id="Phobius"/>
    </source>
</evidence>
<evidence type="ECO:0000256" key="14">
    <source>
        <dbReference type="SAM" id="SignalP"/>
    </source>
</evidence>
<keyword evidence="4 13" id="KW-0812">Transmembrane</keyword>
<feature type="region of interest" description="Disordered" evidence="12">
    <location>
        <begin position="1482"/>
        <end position="1535"/>
    </location>
</feature>
<reference evidence="17" key="2">
    <citation type="submission" date="2020-05" db="UniProtKB">
        <authorList>
            <consortium name="EnsemblMetazoa"/>
        </authorList>
    </citation>
    <scope>IDENTIFICATION</scope>
    <source>
        <strain evidence="17">Epiroticus2</strain>
    </source>
</reference>
<evidence type="ECO:0000256" key="8">
    <source>
        <dbReference type="ARBA" id="ARBA00023170"/>
    </source>
</evidence>
<comment type="subcellular location">
    <subcellularLocation>
        <location evidence="1">Membrane</location>
        <topology evidence="1">Multi-pass membrane protein</topology>
    </subcellularLocation>
</comment>
<dbReference type="EnsemblMetazoa" id="AEPI008738-RA">
    <property type="protein sequence ID" value="AEPI008738-PA"/>
    <property type="gene ID" value="AEPI008738"/>
</dbReference>
<keyword evidence="18" id="KW-1185">Reference proteome</keyword>
<proteinExistence type="inferred from homology"/>
<evidence type="ECO:0000256" key="1">
    <source>
        <dbReference type="ARBA" id="ARBA00004141"/>
    </source>
</evidence>
<keyword evidence="8" id="KW-0675">Receptor</keyword>
<feature type="compositionally biased region" description="Low complexity" evidence="12">
    <location>
        <begin position="1493"/>
        <end position="1517"/>
    </location>
</feature>
<feature type="region of interest" description="Disordered" evidence="12">
    <location>
        <begin position="683"/>
        <end position="703"/>
    </location>
</feature>
<feature type="region of interest" description="Disordered" evidence="12">
    <location>
        <begin position="1559"/>
        <end position="1586"/>
    </location>
</feature>
<keyword evidence="14" id="KW-0732">Signal</keyword>
<keyword evidence="10" id="KW-1071">Ligand-gated ion channel</keyword>
<feature type="signal peptide" evidence="14">
    <location>
        <begin position="1"/>
        <end position="39"/>
    </location>
</feature>
<evidence type="ECO:0000259" key="15">
    <source>
        <dbReference type="SMART" id="SM00079"/>
    </source>
</evidence>